<evidence type="ECO:0000313" key="1">
    <source>
        <dbReference type="EMBL" id="KAF2888740.1"/>
    </source>
</evidence>
<keyword evidence="2" id="KW-1185">Reference proteome</keyword>
<evidence type="ECO:0000313" key="2">
    <source>
        <dbReference type="Proteomes" id="UP000801492"/>
    </source>
</evidence>
<dbReference type="PANTHER" id="PTHR46609">
    <property type="entry name" value="EXONUCLEASE, PHAGE-TYPE/RECB, C-TERMINAL DOMAIN-CONTAINING PROTEIN"/>
    <property type="match status" value="1"/>
</dbReference>
<accession>A0A8K0CK44</accession>
<dbReference type="GO" id="GO:0006281">
    <property type="term" value="P:DNA repair"/>
    <property type="evidence" value="ECO:0007669"/>
    <property type="project" value="UniProtKB-ARBA"/>
</dbReference>
<dbReference type="PANTHER" id="PTHR46609:SF8">
    <property type="entry name" value="YQAJ VIRAL RECOMBINASE DOMAIN-CONTAINING PROTEIN"/>
    <property type="match status" value="1"/>
</dbReference>
<protein>
    <submittedName>
        <fullName evidence="1">Uncharacterized protein</fullName>
    </submittedName>
</protein>
<feature type="non-terminal residue" evidence="1">
    <location>
        <position position="1"/>
    </location>
</feature>
<dbReference type="SUPFAM" id="SSF52980">
    <property type="entry name" value="Restriction endonuclease-like"/>
    <property type="match status" value="1"/>
</dbReference>
<proteinExistence type="predicted"/>
<comment type="caution">
    <text evidence="1">The sequence shown here is derived from an EMBL/GenBank/DDBJ whole genome shotgun (WGS) entry which is preliminary data.</text>
</comment>
<dbReference type="OrthoDB" id="6772344at2759"/>
<gene>
    <name evidence="1" type="ORF">ILUMI_17434</name>
</gene>
<name>A0A8K0CK44_IGNLU</name>
<dbReference type="AlphaFoldDB" id="A0A8K0CK44"/>
<dbReference type="Proteomes" id="UP000801492">
    <property type="component" value="Unassembled WGS sequence"/>
</dbReference>
<dbReference type="InterPro" id="IPR051703">
    <property type="entry name" value="NF-kappa-B_Signaling_Reg"/>
</dbReference>
<organism evidence="1 2">
    <name type="scientific">Ignelater luminosus</name>
    <name type="common">Cucubano</name>
    <name type="synonym">Pyrophorus luminosus</name>
    <dbReference type="NCBI Taxonomy" id="2038154"/>
    <lineage>
        <taxon>Eukaryota</taxon>
        <taxon>Metazoa</taxon>
        <taxon>Ecdysozoa</taxon>
        <taxon>Arthropoda</taxon>
        <taxon>Hexapoda</taxon>
        <taxon>Insecta</taxon>
        <taxon>Pterygota</taxon>
        <taxon>Neoptera</taxon>
        <taxon>Endopterygota</taxon>
        <taxon>Coleoptera</taxon>
        <taxon>Polyphaga</taxon>
        <taxon>Elateriformia</taxon>
        <taxon>Elateroidea</taxon>
        <taxon>Elateridae</taxon>
        <taxon>Agrypninae</taxon>
        <taxon>Pyrophorini</taxon>
        <taxon>Ignelater</taxon>
    </lineage>
</organism>
<dbReference type="InterPro" id="IPR011335">
    <property type="entry name" value="Restrct_endonuc-II-like"/>
</dbReference>
<reference evidence="1" key="1">
    <citation type="submission" date="2019-08" db="EMBL/GenBank/DDBJ databases">
        <title>The genome of the North American firefly Photinus pyralis.</title>
        <authorList>
            <consortium name="Photinus pyralis genome working group"/>
            <person name="Fallon T.R."/>
            <person name="Sander Lower S.E."/>
            <person name="Weng J.-K."/>
        </authorList>
    </citation>
    <scope>NUCLEOTIDE SEQUENCE</scope>
    <source>
        <strain evidence="1">TRF0915ILg1</strain>
        <tissue evidence="1">Whole body</tissue>
    </source>
</reference>
<sequence length="120" mass="13770">DNVKCPSTARNLHPKNAIRAKVIKFATFDENDNLRLKRQGRYYYQVQGQLAITQRELCYFIVWTPLGYLVEVMYIPANFIEKSSCNVWDAAELCISISDFAVSADLRNKTSSELESVVEQ</sequence>
<dbReference type="InterPro" id="IPR011604">
    <property type="entry name" value="PDDEXK-like_dom_sf"/>
</dbReference>
<dbReference type="EMBL" id="VTPC01074297">
    <property type="protein sequence ID" value="KAF2888740.1"/>
    <property type="molecule type" value="Genomic_DNA"/>
</dbReference>
<dbReference type="Gene3D" id="3.90.320.10">
    <property type="match status" value="1"/>
</dbReference>